<keyword evidence="1" id="KW-0472">Membrane</keyword>
<protein>
    <recommendedName>
        <fullName evidence="4">Glucosyl transferase GtrII</fullName>
    </recommendedName>
</protein>
<feature type="transmembrane region" description="Helical" evidence="1">
    <location>
        <begin position="152"/>
        <end position="173"/>
    </location>
</feature>
<feature type="transmembrane region" description="Helical" evidence="1">
    <location>
        <begin position="281"/>
        <end position="299"/>
    </location>
</feature>
<dbReference type="Proteomes" id="UP000199428">
    <property type="component" value="Unassembled WGS sequence"/>
</dbReference>
<keyword evidence="1" id="KW-1133">Transmembrane helix</keyword>
<reference evidence="2 3" key="1">
    <citation type="submission" date="2016-10" db="EMBL/GenBank/DDBJ databases">
        <authorList>
            <person name="de Groot N.N."/>
        </authorList>
    </citation>
    <scope>NUCLEOTIDE SEQUENCE [LARGE SCALE GENOMIC DNA]</scope>
    <source>
        <strain evidence="2 3">DSM 10317</strain>
    </source>
</reference>
<feature type="transmembrane region" description="Helical" evidence="1">
    <location>
        <begin position="130"/>
        <end position="146"/>
    </location>
</feature>
<feature type="transmembrane region" description="Helical" evidence="1">
    <location>
        <begin position="378"/>
        <end position="395"/>
    </location>
</feature>
<feature type="transmembrane region" description="Helical" evidence="1">
    <location>
        <begin position="342"/>
        <end position="366"/>
    </location>
</feature>
<sequence length="491" mass="56799">MITIIEKLWSDKKNRILMIIGYTFLILPIVFSMFFSVPASDDFIYGSFVSSDNVFINALAYIKHTYTQGSCRWLVFFLQKCINPLNPHVHLGHKYGLSVIIVFTIAISIIIYSVRFIVGVFVEDIKSKSLISFVIMALLLSTYYYSEVYNWYTGATAYAIPFSLMMLTFVYMIKYFRYGHNKKDYIMLFVAGILPITNEFFCVPMGIVYLYFLLNDVEAKNDKNRKIKNLWPLVFYIIMGSTVVFTPGNMARRGRNEITAPMWRLAIQPIINTVIRVKDIITTHPFAVILFVILFYLGVKNKGEKIHNIKLFICLFGIGIIGAILPYSLGVGKTDTYMDVRLYYVLDYLLLLSMSLTILMMGQNFAHRHDIVIDKRTSLRWGIIIGLFSYLMLVPQHEYLKITQVDILKKSGLIRESYALWDGILSEIENSDEADVVITRDRAVEWSPYFLYVGLEPGEVYDQSFDAITPVDEIMINVYYKKNTIILNYEE</sequence>
<dbReference type="RefSeq" id="WP_090162281.1">
    <property type="nucleotide sequence ID" value="NZ_FMWK01000006.1"/>
</dbReference>
<dbReference type="AlphaFoldDB" id="A0A1G5RX94"/>
<feature type="transmembrane region" description="Helical" evidence="1">
    <location>
        <begin position="185"/>
        <end position="213"/>
    </location>
</feature>
<evidence type="ECO:0000313" key="3">
    <source>
        <dbReference type="Proteomes" id="UP000199428"/>
    </source>
</evidence>
<feature type="transmembrane region" description="Helical" evidence="1">
    <location>
        <begin position="311"/>
        <end position="330"/>
    </location>
</feature>
<gene>
    <name evidence="2" type="ORF">SAMN02910350_01366</name>
</gene>
<evidence type="ECO:0000256" key="1">
    <source>
        <dbReference type="SAM" id="Phobius"/>
    </source>
</evidence>
<organism evidence="2 3">
    <name type="scientific">Pseudobutyrivibrio xylanivorans</name>
    <dbReference type="NCBI Taxonomy" id="185007"/>
    <lineage>
        <taxon>Bacteria</taxon>
        <taxon>Bacillati</taxon>
        <taxon>Bacillota</taxon>
        <taxon>Clostridia</taxon>
        <taxon>Lachnospirales</taxon>
        <taxon>Lachnospiraceae</taxon>
        <taxon>Pseudobutyrivibrio</taxon>
    </lineage>
</organism>
<dbReference type="EMBL" id="FMWK01000006">
    <property type="protein sequence ID" value="SCZ78626.1"/>
    <property type="molecule type" value="Genomic_DNA"/>
</dbReference>
<feature type="transmembrane region" description="Helical" evidence="1">
    <location>
        <begin position="233"/>
        <end position="251"/>
    </location>
</feature>
<name>A0A1G5RX94_PSEXY</name>
<feature type="transmembrane region" description="Helical" evidence="1">
    <location>
        <begin position="16"/>
        <end position="37"/>
    </location>
</feature>
<proteinExistence type="predicted"/>
<evidence type="ECO:0008006" key="4">
    <source>
        <dbReference type="Google" id="ProtNLM"/>
    </source>
</evidence>
<evidence type="ECO:0000313" key="2">
    <source>
        <dbReference type="EMBL" id="SCZ78626.1"/>
    </source>
</evidence>
<keyword evidence="1" id="KW-0812">Transmembrane</keyword>
<accession>A0A1G5RX94</accession>
<feature type="transmembrane region" description="Helical" evidence="1">
    <location>
        <begin position="95"/>
        <end position="118"/>
    </location>
</feature>